<sequence>MNEVEVKKIGLKSVFKVTLYLLALPLSIMIIIGLVATVIGISGGNTELIAVFGPMIISPFFFILFYGLLSMVIVAVYNLLAKKFGGLKIEVNTDQ</sequence>
<gene>
    <name evidence="2" type="ORF">ACFSW4_02010</name>
</gene>
<evidence type="ECO:0000256" key="1">
    <source>
        <dbReference type="SAM" id="Phobius"/>
    </source>
</evidence>
<dbReference type="RefSeq" id="WP_377327149.1">
    <property type="nucleotide sequence ID" value="NZ_JBHUMZ010000009.1"/>
</dbReference>
<evidence type="ECO:0000313" key="3">
    <source>
        <dbReference type="Proteomes" id="UP001597452"/>
    </source>
</evidence>
<evidence type="ECO:0000313" key="2">
    <source>
        <dbReference type="EMBL" id="MFD2637645.1"/>
    </source>
</evidence>
<keyword evidence="1" id="KW-0812">Transmembrane</keyword>
<evidence type="ECO:0008006" key="4">
    <source>
        <dbReference type="Google" id="ProtNLM"/>
    </source>
</evidence>
<proteinExistence type="predicted"/>
<keyword evidence="3" id="KW-1185">Reference proteome</keyword>
<keyword evidence="1" id="KW-0472">Membrane</keyword>
<dbReference type="Proteomes" id="UP001597452">
    <property type="component" value="Unassembled WGS sequence"/>
</dbReference>
<accession>A0ABW5Q768</accession>
<dbReference type="EMBL" id="JBHUMZ010000009">
    <property type="protein sequence ID" value="MFD2637645.1"/>
    <property type="molecule type" value="Genomic_DNA"/>
</dbReference>
<feature type="transmembrane region" description="Helical" evidence="1">
    <location>
        <begin position="56"/>
        <end position="80"/>
    </location>
</feature>
<reference evidence="3" key="1">
    <citation type="journal article" date="2019" name="Int. J. Syst. Evol. Microbiol.">
        <title>The Global Catalogue of Microorganisms (GCM) 10K type strain sequencing project: providing services to taxonomists for standard genome sequencing and annotation.</title>
        <authorList>
            <consortium name="The Broad Institute Genomics Platform"/>
            <consortium name="The Broad Institute Genome Sequencing Center for Infectious Disease"/>
            <person name="Wu L."/>
            <person name="Ma J."/>
        </authorList>
    </citation>
    <scope>NUCLEOTIDE SEQUENCE [LARGE SCALE GENOMIC DNA]</scope>
    <source>
        <strain evidence="3">TISTR 1571</strain>
    </source>
</reference>
<comment type="caution">
    <text evidence="2">The sequence shown here is derived from an EMBL/GenBank/DDBJ whole genome shotgun (WGS) entry which is preliminary data.</text>
</comment>
<protein>
    <recommendedName>
        <fullName evidence="4">DUF3566 domain-containing protein</fullName>
    </recommendedName>
</protein>
<name>A0ABW5Q768_9BACI</name>
<organism evidence="2 3">
    <name type="scientific">Piscibacillus salipiscarius</name>
    <dbReference type="NCBI Taxonomy" id="299480"/>
    <lineage>
        <taxon>Bacteria</taxon>
        <taxon>Bacillati</taxon>
        <taxon>Bacillota</taxon>
        <taxon>Bacilli</taxon>
        <taxon>Bacillales</taxon>
        <taxon>Bacillaceae</taxon>
        <taxon>Piscibacillus</taxon>
    </lineage>
</organism>
<keyword evidence="1" id="KW-1133">Transmembrane helix</keyword>
<feature type="transmembrane region" description="Helical" evidence="1">
    <location>
        <begin position="20"/>
        <end position="44"/>
    </location>
</feature>